<dbReference type="eggNOG" id="COG3845">
    <property type="taxonomic scope" value="Bacteria"/>
</dbReference>
<name>E8MZU5_ANATU</name>
<reference evidence="4 5" key="1">
    <citation type="submission" date="2010-12" db="EMBL/GenBank/DDBJ databases">
        <title>Whole genome sequence of Anaerolinea thermophila UNI-1.</title>
        <authorList>
            <person name="Narita-Yamada S."/>
            <person name="Kishi E."/>
            <person name="Watanabe Y."/>
            <person name="Takasaki K."/>
            <person name="Ankai A."/>
            <person name="Oguchi A."/>
            <person name="Fukui S."/>
            <person name="Takahashi M."/>
            <person name="Yashiro I."/>
            <person name="Hosoyama A."/>
            <person name="Sekiguchi Y."/>
            <person name="Hanada S."/>
            <person name="Fujita N."/>
        </authorList>
    </citation>
    <scope>NUCLEOTIDE SEQUENCE [LARGE SCALE GENOMIC DNA]</scope>
    <source>
        <strain evidence="5">DSM 14523 / JCM 11388 / NBRC 100420 / UNI-1</strain>
    </source>
</reference>
<evidence type="ECO:0000313" key="4">
    <source>
        <dbReference type="EMBL" id="BAJ62280.1"/>
    </source>
</evidence>
<dbReference type="EMBL" id="AP012029">
    <property type="protein sequence ID" value="BAJ62280.1"/>
    <property type="molecule type" value="Genomic_DNA"/>
</dbReference>
<accession>E8MZU5</accession>
<dbReference type="SUPFAM" id="SSF52540">
    <property type="entry name" value="P-loop containing nucleoside triphosphate hydrolases"/>
    <property type="match status" value="2"/>
</dbReference>
<sequence>MNAPILLHMRGVSKAFGSTQALQDVSFELRQREIHGLLGGNGAGKTTLMNILFGLYRADAGEIFLNDQPIHISGPKDAITHRINMVHQHFLQVGSFTVLENILIGAPRKNRWNNRYDAEIQKIRTLQERFGLEVPLDALIEDLPMGMRQKVEILKALYRGVQVLILDEPTTNLTPQEVDALFQSLRVMVQEGLSVVFITHKLREVMSVCDRITVLRNGRNILTLDRKEASEEAFVRAMVGESMDMSRSVIFAHAGQDLPAPAPVPLLRLEGITTAPDEGSVALKNVSFEVREGEIFGIAGVAGNGQRELAEVVMGLLPVQAGQILLRHQALPHPDSRRGLKGDFAYIPEDRLHDGFLPRATVAHNLILGLHRRPPYSNGRVIDWKTVHARALDLIAQYNIKASGPEDMGGNLSGGNIQRVMVARAFSAAAPVLVAHNPTRGLDIPSMDLVYQRLLERKRQGQATLLISEDLDELMLMSDRIGVLYKGELLGIVERPAFEKYTIGQMMSGIRPQA</sequence>
<dbReference type="RefSeq" id="WP_013558677.1">
    <property type="nucleotide sequence ID" value="NC_014960.1"/>
</dbReference>
<dbReference type="KEGG" id="atm:ANT_02460"/>
<dbReference type="AlphaFoldDB" id="E8MZU5"/>
<dbReference type="CDD" id="cd03216">
    <property type="entry name" value="ABC_Carb_Monos_I"/>
    <property type="match status" value="1"/>
</dbReference>
<organism evidence="4 5">
    <name type="scientific">Anaerolinea thermophila (strain DSM 14523 / JCM 11388 / NBRC 100420 / UNI-1)</name>
    <dbReference type="NCBI Taxonomy" id="926569"/>
    <lineage>
        <taxon>Bacteria</taxon>
        <taxon>Bacillati</taxon>
        <taxon>Chloroflexota</taxon>
        <taxon>Anaerolineae</taxon>
        <taxon>Anaerolineales</taxon>
        <taxon>Anaerolineaceae</taxon>
        <taxon>Anaerolinea</taxon>
    </lineage>
</organism>
<proteinExistence type="predicted"/>
<dbReference type="SMART" id="SM00382">
    <property type="entry name" value="AAA"/>
    <property type="match status" value="1"/>
</dbReference>
<dbReference type="InterPro" id="IPR027417">
    <property type="entry name" value="P-loop_NTPase"/>
</dbReference>
<dbReference type="PANTHER" id="PTHR43790">
    <property type="entry name" value="CARBOHYDRATE TRANSPORT ATP-BINDING PROTEIN MG119-RELATED"/>
    <property type="match status" value="1"/>
</dbReference>
<keyword evidence="2 4" id="KW-0067">ATP-binding</keyword>
<evidence type="ECO:0000256" key="2">
    <source>
        <dbReference type="ARBA" id="ARBA00022840"/>
    </source>
</evidence>
<dbReference type="GO" id="GO:0016887">
    <property type="term" value="F:ATP hydrolysis activity"/>
    <property type="evidence" value="ECO:0007669"/>
    <property type="project" value="InterPro"/>
</dbReference>
<dbReference type="InterPro" id="IPR050107">
    <property type="entry name" value="ABC_carbohydrate_import_ATPase"/>
</dbReference>
<dbReference type="GO" id="GO:0005524">
    <property type="term" value="F:ATP binding"/>
    <property type="evidence" value="ECO:0007669"/>
    <property type="project" value="UniProtKB-KW"/>
</dbReference>
<dbReference type="OrthoDB" id="9771863at2"/>
<evidence type="ECO:0000256" key="1">
    <source>
        <dbReference type="ARBA" id="ARBA00022741"/>
    </source>
</evidence>
<dbReference type="Pfam" id="PF00005">
    <property type="entry name" value="ABC_tran"/>
    <property type="match status" value="2"/>
</dbReference>
<dbReference type="InParanoid" id="E8MZU5"/>
<evidence type="ECO:0000259" key="3">
    <source>
        <dbReference type="PROSITE" id="PS50893"/>
    </source>
</evidence>
<feature type="domain" description="ABC transporter" evidence="3">
    <location>
        <begin position="267"/>
        <end position="511"/>
    </location>
</feature>
<protein>
    <submittedName>
        <fullName evidence="4">ABC transporter ATP-binding protein</fullName>
    </submittedName>
</protein>
<dbReference type="Proteomes" id="UP000008922">
    <property type="component" value="Chromosome"/>
</dbReference>
<keyword evidence="1" id="KW-0547">Nucleotide-binding</keyword>
<dbReference type="Gene3D" id="3.40.50.300">
    <property type="entry name" value="P-loop containing nucleotide triphosphate hydrolases"/>
    <property type="match status" value="2"/>
</dbReference>
<dbReference type="PROSITE" id="PS00211">
    <property type="entry name" value="ABC_TRANSPORTER_1"/>
    <property type="match status" value="1"/>
</dbReference>
<dbReference type="PROSITE" id="PS50893">
    <property type="entry name" value="ABC_TRANSPORTER_2"/>
    <property type="match status" value="2"/>
</dbReference>
<gene>
    <name evidence="4" type="ordered locus">ANT_02460</name>
</gene>
<feature type="domain" description="ABC transporter" evidence="3">
    <location>
        <begin position="7"/>
        <end position="242"/>
    </location>
</feature>
<dbReference type="PANTHER" id="PTHR43790:SF4">
    <property type="entry name" value="GUANOSINE IMPORT ATP-BINDING PROTEIN NUPO"/>
    <property type="match status" value="1"/>
</dbReference>
<dbReference type="CDD" id="cd03215">
    <property type="entry name" value="ABC_Carb_Monos_II"/>
    <property type="match status" value="1"/>
</dbReference>
<evidence type="ECO:0000313" key="5">
    <source>
        <dbReference type="Proteomes" id="UP000008922"/>
    </source>
</evidence>
<dbReference type="InterPro" id="IPR003439">
    <property type="entry name" value="ABC_transporter-like_ATP-bd"/>
</dbReference>
<dbReference type="STRING" id="926569.ANT_02460"/>
<dbReference type="HOGENOM" id="CLU_000604_92_0_0"/>
<dbReference type="InterPro" id="IPR003593">
    <property type="entry name" value="AAA+_ATPase"/>
</dbReference>
<keyword evidence="5" id="KW-1185">Reference proteome</keyword>
<dbReference type="InterPro" id="IPR017871">
    <property type="entry name" value="ABC_transporter-like_CS"/>
</dbReference>